<organism evidence="5 6">
    <name type="scientific">Symbiodinium necroappetens</name>
    <dbReference type="NCBI Taxonomy" id="1628268"/>
    <lineage>
        <taxon>Eukaryota</taxon>
        <taxon>Sar</taxon>
        <taxon>Alveolata</taxon>
        <taxon>Dinophyceae</taxon>
        <taxon>Suessiales</taxon>
        <taxon>Symbiodiniaceae</taxon>
        <taxon>Symbiodinium</taxon>
    </lineage>
</organism>
<dbReference type="GO" id="GO:0005829">
    <property type="term" value="C:cytosol"/>
    <property type="evidence" value="ECO:0007669"/>
    <property type="project" value="TreeGrafter"/>
</dbReference>
<dbReference type="InterPro" id="IPR001611">
    <property type="entry name" value="Leu-rich_rpt"/>
</dbReference>
<dbReference type="Gene3D" id="3.80.10.10">
    <property type="entry name" value="Ribonuclease Inhibitor"/>
    <property type="match status" value="1"/>
</dbReference>
<name>A0A812LDD0_9DINO</name>
<evidence type="ECO:0008006" key="7">
    <source>
        <dbReference type="Google" id="ProtNLM"/>
    </source>
</evidence>
<keyword evidence="1" id="KW-0343">GTPase activation</keyword>
<comment type="caution">
    <text evidence="5">The sequence shown here is derived from an EMBL/GenBank/DDBJ whole genome shotgun (WGS) entry which is preliminary data.</text>
</comment>
<evidence type="ECO:0000313" key="5">
    <source>
        <dbReference type="EMBL" id="CAE7244704.1"/>
    </source>
</evidence>
<dbReference type="SUPFAM" id="SSF52047">
    <property type="entry name" value="RNI-like"/>
    <property type="match status" value="1"/>
</dbReference>
<dbReference type="GO" id="GO:0006913">
    <property type="term" value="P:nucleocytoplasmic transport"/>
    <property type="evidence" value="ECO:0007669"/>
    <property type="project" value="TreeGrafter"/>
</dbReference>
<dbReference type="OrthoDB" id="429511at2759"/>
<dbReference type="GO" id="GO:0005096">
    <property type="term" value="F:GTPase activator activity"/>
    <property type="evidence" value="ECO:0007669"/>
    <property type="project" value="UniProtKB-KW"/>
</dbReference>
<dbReference type="GO" id="GO:0031267">
    <property type="term" value="F:small GTPase binding"/>
    <property type="evidence" value="ECO:0007669"/>
    <property type="project" value="TreeGrafter"/>
</dbReference>
<dbReference type="GO" id="GO:0005634">
    <property type="term" value="C:nucleus"/>
    <property type="evidence" value="ECO:0007669"/>
    <property type="project" value="TreeGrafter"/>
</dbReference>
<dbReference type="PANTHER" id="PTHR24113">
    <property type="entry name" value="RAN GTPASE-ACTIVATING PROTEIN 1"/>
    <property type="match status" value="1"/>
</dbReference>
<feature type="compositionally biased region" description="Polar residues" evidence="4">
    <location>
        <begin position="296"/>
        <end position="308"/>
    </location>
</feature>
<evidence type="ECO:0000256" key="1">
    <source>
        <dbReference type="ARBA" id="ARBA00022468"/>
    </source>
</evidence>
<keyword evidence="3" id="KW-0677">Repeat</keyword>
<evidence type="ECO:0000313" key="6">
    <source>
        <dbReference type="Proteomes" id="UP000601435"/>
    </source>
</evidence>
<dbReference type="GO" id="GO:0048471">
    <property type="term" value="C:perinuclear region of cytoplasm"/>
    <property type="evidence" value="ECO:0007669"/>
    <property type="project" value="TreeGrafter"/>
</dbReference>
<protein>
    <recommendedName>
        <fullName evidence="7">Protein NLRC3</fullName>
    </recommendedName>
</protein>
<accession>A0A812LDD0</accession>
<keyword evidence="2" id="KW-0433">Leucine-rich repeat</keyword>
<gene>
    <name evidence="5" type="ORF">SNEC2469_LOCUS4686</name>
</gene>
<dbReference type="InterPro" id="IPR032675">
    <property type="entry name" value="LRR_dom_sf"/>
</dbReference>
<dbReference type="InterPro" id="IPR027038">
    <property type="entry name" value="RanGap"/>
</dbReference>
<dbReference type="Pfam" id="PF13516">
    <property type="entry name" value="LRR_6"/>
    <property type="match status" value="1"/>
</dbReference>
<evidence type="ECO:0000256" key="2">
    <source>
        <dbReference type="ARBA" id="ARBA00022614"/>
    </source>
</evidence>
<feature type="region of interest" description="Disordered" evidence="4">
    <location>
        <begin position="294"/>
        <end position="323"/>
    </location>
</feature>
<dbReference type="Proteomes" id="UP000601435">
    <property type="component" value="Unassembled WGS sequence"/>
</dbReference>
<evidence type="ECO:0000256" key="4">
    <source>
        <dbReference type="SAM" id="MobiDB-lite"/>
    </source>
</evidence>
<dbReference type="EMBL" id="CAJNJA010009253">
    <property type="protein sequence ID" value="CAE7244704.1"/>
    <property type="molecule type" value="Genomic_DNA"/>
</dbReference>
<evidence type="ECO:0000256" key="3">
    <source>
        <dbReference type="ARBA" id="ARBA00022737"/>
    </source>
</evidence>
<keyword evidence="6" id="KW-1185">Reference proteome</keyword>
<proteinExistence type="predicted"/>
<dbReference type="PANTHER" id="PTHR24113:SF12">
    <property type="entry name" value="RAN GTPASE-ACTIVATING PROTEIN 1"/>
    <property type="match status" value="1"/>
</dbReference>
<dbReference type="AlphaFoldDB" id="A0A812LDD0"/>
<reference evidence="5" key="1">
    <citation type="submission" date="2021-02" db="EMBL/GenBank/DDBJ databases">
        <authorList>
            <person name="Dougan E. K."/>
            <person name="Rhodes N."/>
            <person name="Thang M."/>
            <person name="Chan C."/>
        </authorList>
    </citation>
    <scope>NUCLEOTIDE SEQUENCE</scope>
</reference>
<sequence length="433" mass="46787">MDAAYSWQSHQVGVPPHPLLLRSFREYETKPDGKQEPVLVLGARESHATDPPVRDADLVGVCLVVRAMSRTSSLPGPLVRLDLTGELISCSGARTIAAVLQVSSSLCSVLLRRTHVGDDGAAALGAALSCSMLQELDLGESAVTDAGVRYLVRGMQVHGAPPSFKILLLDGNAIGDAGAIEVITLVEEGSSLSTLSLHPALPRFLSKEVEAALQVACELSRVNLEYKGHPVTLDALASPRARAARAAGALGRPAKEEPWPNLHLKKQHIRSFLFIPRTQQNKRVTTLGKIHRNCCQGPSATANESGSSRPFRDPKTAAPPKRAVPDVRSSEHLASWMAATERELRELKWLLRSSSARLDGQHKKLVAELEKLQAQLDNWAVGSPRSEPSEEARLDVLEARFDAIEQLVGREQSECAQMWQLVEVAAGAGSARK</sequence>